<evidence type="ECO:0000259" key="2">
    <source>
        <dbReference type="Pfam" id="PF13180"/>
    </source>
</evidence>
<feature type="compositionally biased region" description="Low complexity" evidence="1">
    <location>
        <begin position="94"/>
        <end position="103"/>
    </location>
</feature>
<proteinExistence type="predicted"/>
<dbReference type="EMBL" id="JAENIJ010000005">
    <property type="protein sequence ID" value="MBK1881717.1"/>
    <property type="molecule type" value="Genomic_DNA"/>
</dbReference>
<evidence type="ECO:0000313" key="3">
    <source>
        <dbReference type="EMBL" id="MBK1881717.1"/>
    </source>
</evidence>
<dbReference type="Gene3D" id="2.30.42.10">
    <property type="match status" value="1"/>
</dbReference>
<dbReference type="AlphaFoldDB" id="A0A934S3N0"/>
<feature type="region of interest" description="Disordered" evidence="1">
    <location>
        <begin position="90"/>
        <end position="118"/>
    </location>
</feature>
<protein>
    <submittedName>
        <fullName evidence="3">PDZ domain-containing protein</fullName>
    </submittedName>
</protein>
<dbReference type="InterPro" id="IPR001478">
    <property type="entry name" value="PDZ"/>
</dbReference>
<organism evidence="3 4">
    <name type="scientific">Luteolibacter pohnpeiensis</name>
    <dbReference type="NCBI Taxonomy" id="454153"/>
    <lineage>
        <taxon>Bacteria</taxon>
        <taxon>Pseudomonadati</taxon>
        <taxon>Verrucomicrobiota</taxon>
        <taxon>Verrucomicrobiia</taxon>
        <taxon>Verrucomicrobiales</taxon>
        <taxon>Verrucomicrobiaceae</taxon>
        <taxon>Luteolibacter</taxon>
    </lineage>
</organism>
<name>A0A934S3N0_9BACT</name>
<dbReference type="InterPro" id="IPR036034">
    <property type="entry name" value="PDZ_sf"/>
</dbReference>
<dbReference type="SUPFAM" id="SSF50156">
    <property type="entry name" value="PDZ domain-like"/>
    <property type="match status" value="1"/>
</dbReference>
<reference evidence="3" key="1">
    <citation type="submission" date="2021-01" db="EMBL/GenBank/DDBJ databases">
        <title>Modified the classification status of verrucomicrobia.</title>
        <authorList>
            <person name="Feng X."/>
        </authorList>
    </citation>
    <scope>NUCLEOTIDE SEQUENCE</scope>
    <source>
        <strain evidence="3">KCTC 22041</strain>
    </source>
</reference>
<keyword evidence="4" id="KW-1185">Reference proteome</keyword>
<dbReference type="RefSeq" id="WP_200268135.1">
    <property type="nucleotide sequence ID" value="NZ_JAENIJ010000005.1"/>
</dbReference>
<dbReference type="Pfam" id="PF13180">
    <property type="entry name" value="PDZ_2"/>
    <property type="match status" value="1"/>
</dbReference>
<sequence>MTKEVPEMLRMHLGLKTGEGVMVNGLVPGAPAITSGFAKYDIILKVADTAIGSPEELSNSLANYKAGDSVNIDLIHTGDRITKSVTLGQRPTDLDLSNNDSLDPQMAQRAQDSPPNLDFERLGGFTPEQADRIRRIIERNLQNPRRLQMSMGLSSHMEDMMRQMEDQFSDMNDMIDPQQGGNGNFEFNSGSSLSIVDDDGSIEVRSNNGDTKVTVRDQDNKEVWSGPWNTDDDKSKAPEDIRKRIEKFNLSGGGNGKAFHLQFGTRSGR</sequence>
<feature type="domain" description="PDZ" evidence="2">
    <location>
        <begin position="19"/>
        <end position="86"/>
    </location>
</feature>
<accession>A0A934S3N0</accession>
<comment type="caution">
    <text evidence="3">The sequence shown here is derived from an EMBL/GenBank/DDBJ whole genome shotgun (WGS) entry which is preliminary data.</text>
</comment>
<evidence type="ECO:0000256" key="1">
    <source>
        <dbReference type="SAM" id="MobiDB-lite"/>
    </source>
</evidence>
<dbReference type="Proteomes" id="UP000603141">
    <property type="component" value="Unassembled WGS sequence"/>
</dbReference>
<evidence type="ECO:0000313" key="4">
    <source>
        <dbReference type="Proteomes" id="UP000603141"/>
    </source>
</evidence>
<feature type="region of interest" description="Disordered" evidence="1">
    <location>
        <begin position="186"/>
        <end position="212"/>
    </location>
</feature>
<gene>
    <name evidence="3" type="ORF">JIN85_04785</name>
</gene>